<feature type="transmembrane region" description="Helical" evidence="7">
    <location>
        <begin position="97"/>
        <end position="115"/>
    </location>
</feature>
<keyword evidence="2 7" id="KW-0812">Transmembrane</keyword>
<dbReference type="Proteomes" id="UP000345527">
    <property type="component" value="Unassembled WGS sequence"/>
</dbReference>
<dbReference type="AlphaFoldDB" id="A0A5J5DW49"/>
<reference evidence="10 11" key="1">
    <citation type="journal article" date="2019" name="Syst. Appl. Microbiol.">
        <title>Characterization of Bifidobacterium species in feaces of the Egyptian fruit bat: Description of B. vespertilionis sp. nov. and B. rousetti sp. nov.</title>
        <authorList>
            <person name="Modesto M."/>
            <person name="Satti M."/>
            <person name="Watanabe K."/>
            <person name="Puglisi E."/>
            <person name="Morelli L."/>
            <person name="Huang C.-H."/>
            <person name="Liou J.-S."/>
            <person name="Miyashita M."/>
            <person name="Tamura T."/>
            <person name="Saito S."/>
            <person name="Mori K."/>
            <person name="Huang L."/>
            <person name="Sciavilla P."/>
            <person name="Sandri C."/>
            <person name="Spiezio C."/>
            <person name="Vitali F."/>
            <person name="Cavalieri D."/>
            <person name="Perpetuini G."/>
            <person name="Tofalo R."/>
            <person name="Bonetti A."/>
            <person name="Arita M."/>
            <person name="Mattarelli P."/>
        </authorList>
    </citation>
    <scope>NUCLEOTIDE SEQUENCE [LARGE SCALE GENOMIC DNA]</scope>
    <source>
        <strain evidence="8 11">RST16</strain>
        <strain evidence="9 10">RST8</strain>
    </source>
</reference>
<comment type="subcellular location">
    <subcellularLocation>
        <location evidence="1">Membrane</location>
        <topology evidence="1">Multi-pass membrane protein</topology>
    </subcellularLocation>
</comment>
<keyword evidence="5 7" id="KW-0472">Membrane</keyword>
<feature type="compositionally biased region" description="Low complexity" evidence="6">
    <location>
        <begin position="529"/>
        <end position="544"/>
    </location>
</feature>
<evidence type="ECO:0000256" key="4">
    <source>
        <dbReference type="ARBA" id="ARBA00022989"/>
    </source>
</evidence>
<dbReference type="EMBL" id="RZNZ01000005">
    <property type="protein sequence ID" value="KAA8821115.1"/>
    <property type="molecule type" value="Genomic_DNA"/>
</dbReference>
<evidence type="ECO:0000313" key="9">
    <source>
        <dbReference type="EMBL" id="KAA8823653.1"/>
    </source>
</evidence>
<feature type="compositionally biased region" description="Acidic residues" evidence="6">
    <location>
        <begin position="484"/>
        <end position="508"/>
    </location>
</feature>
<evidence type="ECO:0000313" key="8">
    <source>
        <dbReference type="EMBL" id="KAA8821115.1"/>
    </source>
</evidence>
<feature type="transmembrane region" description="Helical" evidence="7">
    <location>
        <begin position="249"/>
        <end position="270"/>
    </location>
</feature>
<dbReference type="GO" id="GO:0051301">
    <property type="term" value="P:cell division"/>
    <property type="evidence" value="ECO:0007669"/>
    <property type="project" value="InterPro"/>
</dbReference>
<dbReference type="GO" id="GO:0008360">
    <property type="term" value="P:regulation of cell shape"/>
    <property type="evidence" value="ECO:0007669"/>
    <property type="project" value="UniProtKB-KW"/>
</dbReference>
<dbReference type="PANTHER" id="PTHR30474">
    <property type="entry name" value="CELL CYCLE PROTEIN"/>
    <property type="match status" value="1"/>
</dbReference>
<feature type="transmembrane region" description="Helical" evidence="7">
    <location>
        <begin position="124"/>
        <end position="144"/>
    </location>
</feature>
<dbReference type="PANTHER" id="PTHR30474:SF3">
    <property type="entry name" value="PEPTIDOGLYCAN GLYCOSYLTRANSFERASE RODA"/>
    <property type="match status" value="1"/>
</dbReference>
<dbReference type="EMBL" id="RZOA01000007">
    <property type="protein sequence ID" value="KAA8823653.1"/>
    <property type="molecule type" value="Genomic_DNA"/>
</dbReference>
<dbReference type="Pfam" id="PF01098">
    <property type="entry name" value="FTSW_RODA_SPOVE"/>
    <property type="match status" value="1"/>
</dbReference>
<feature type="transmembrane region" description="Helical" evidence="7">
    <location>
        <begin position="164"/>
        <end position="181"/>
    </location>
</feature>
<feature type="transmembrane region" description="Helical" evidence="7">
    <location>
        <begin position="202"/>
        <end position="219"/>
    </location>
</feature>
<evidence type="ECO:0000256" key="3">
    <source>
        <dbReference type="ARBA" id="ARBA00022960"/>
    </source>
</evidence>
<protein>
    <submittedName>
        <fullName evidence="9">FtsW/RodA/SpoVE family cell cycle protein</fullName>
    </submittedName>
</protein>
<gene>
    <name evidence="9" type="ORF">EM848_04845</name>
    <name evidence="8" type="ORF">EMO90_04825</name>
</gene>
<feature type="transmembrane region" description="Helical" evidence="7">
    <location>
        <begin position="38"/>
        <end position="55"/>
    </location>
</feature>
<sequence>MTAIRLRQFFLLLFSFLIVGVGFFQMFMRTQGSMPMDFTIRLIVVAALFVVLWALMAKFQPYGSQTLVPCLVLLSGIGVMLIARIDAAQNTGVAGRQLLWIMVSLVLCCALVAGLHDYRILRRFSYVSMVVGLALLLAPMLPLVGHEEGGSRIWLKFGSYTMQPAEFAKLFLAFFFAAYLFDHRDQLAVGGKKVLGFRLPRIRDLGPIIIVWLVSMGVLVMQRDLGTSLMFFAMFVSMLYVATGRASWIAIGVGAFAVGAVAASSIFSHVGNRITAWLHPFDADVYNAVGGSEQLVKGVFGLAAGRLAGTGLGQGHPYITPLSFSDFIYTSVGEELGLAGLLAVLLLYLIIIATGMVTAMKIKDGFGKLLASGLVFTMAFQVFTVVGGVTLLIPLTGLTMPYMAAGGSSLVANMLLAMLLVVISNAANKPQPDTTSDTFQYEALAALREQEVKERAAQVEAQKAQNALATQVISTKPLLGANPDEGDDGYDGYEFEETADQDIVDEETHEQPRIDDEMLEEHARHAQHAAGDNGTTGGNANDIANDMRRDGR</sequence>
<evidence type="ECO:0000256" key="6">
    <source>
        <dbReference type="SAM" id="MobiDB-lite"/>
    </source>
</evidence>
<dbReference type="OrthoDB" id="9812661at2"/>
<dbReference type="GO" id="GO:0015648">
    <property type="term" value="F:lipid-linked peptidoglycan transporter activity"/>
    <property type="evidence" value="ECO:0007669"/>
    <property type="project" value="TreeGrafter"/>
</dbReference>
<feature type="transmembrane region" description="Helical" evidence="7">
    <location>
        <begin position="9"/>
        <end position="26"/>
    </location>
</feature>
<evidence type="ECO:0000256" key="2">
    <source>
        <dbReference type="ARBA" id="ARBA00022692"/>
    </source>
</evidence>
<feature type="transmembrane region" description="Helical" evidence="7">
    <location>
        <begin position="336"/>
        <end position="357"/>
    </location>
</feature>
<keyword evidence="11" id="KW-1185">Reference proteome</keyword>
<feature type="transmembrane region" description="Helical" evidence="7">
    <location>
        <begin position="225"/>
        <end position="242"/>
    </location>
</feature>
<evidence type="ECO:0000256" key="1">
    <source>
        <dbReference type="ARBA" id="ARBA00004141"/>
    </source>
</evidence>
<dbReference type="GO" id="GO:0005886">
    <property type="term" value="C:plasma membrane"/>
    <property type="evidence" value="ECO:0007669"/>
    <property type="project" value="TreeGrafter"/>
</dbReference>
<name>A0A5J5DW49_9BIFI</name>
<evidence type="ECO:0000313" key="11">
    <source>
        <dbReference type="Proteomes" id="UP000374630"/>
    </source>
</evidence>
<feature type="transmembrane region" description="Helical" evidence="7">
    <location>
        <begin position="67"/>
        <end position="85"/>
    </location>
</feature>
<feature type="transmembrane region" description="Helical" evidence="7">
    <location>
        <begin position="369"/>
        <end position="396"/>
    </location>
</feature>
<feature type="transmembrane region" description="Helical" evidence="7">
    <location>
        <begin position="402"/>
        <end position="423"/>
    </location>
</feature>
<comment type="caution">
    <text evidence="9">The sequence shown here is derived from an EMBL/GenBank/DDBJ whole genome shotgun (WGS) entry which is preliminary data.</text>
</comment>
<keyword evidence="4 7" id="KW-1133">Transmembrane helix</keyword>
<dbReference type="Proteomes" id="UP000374630">
    <property type="component" value="Unassembled WGS sequence"/>
</dbReference>
<organism evidence="9 10">
    <name type="scientific">Bifidobacterium vespertilionis</name>
    <dbReference type="NCBI Taxonomy" id="2562524"/>
    <lineage>
        <taxon>Bacteria</taxon>
        <taxon>Bacillati</taxon>
        <taxon>Actinomycetota</taxon>
        <taxon>Actinomycetes</taxon>
        <taxon>Bifidobacteriales</taxon>
        <taxon>Bifidobacteriaceae</taxon>
        <taxon>Bifidobacterium</taxon>
    </lineage>
</organism>
<dbReference type="GO" id="GO:0032153">
    <property type="term" value="C:cell division site"/>
    <property type="evidence" value="ECO:0007669"/>
    <property type="project" value="TreeGrafter"/>
</dbReference>
<dbReference type="InterPro" id="IPR001182">
    <property type="entry name" value="FtsW/RodA"/>
</dbReference>
<feature type="compositionally biased region" description="Basic and acidic residues" evidence="6">
    <location>
        <begin position="509"/>
        <end position="524"/>
    </location>
</feature>
<proteinExistence type="predicted"/>
<accession>A0A5J5DW49</accession>
<evidence type="ECO:0000313" key="10">
    <source>
        <dbReference type="Proteomes" id="UP000345527"/>
    </source>
</evidence>
<feature type="region of interest" description="Disordered" evidence="6">
    <location>
        <begin position="478"/>
        <end position="552"/>
    </location>
</feature>
<evidence type="ECO:0000256" key="7">
    <source>
        <dbReference type="SAM" id="Phobius"/>
    </source>
</evidence>
<evidence type="ECO:0000256" key="5">
    <source>
        <dbReference type="ARBA" id="ARBA00023136"/>
    </source>
</evidence>
<dbReference type="RefSeq" id="WP_150353812.1">
    <property type="nucleotide sequence ID" value="NZ_RZNZ01000005.1"/>
</dbReference>
<keyword evidence="3" id="KW-0133">Cell shape</keyword>